<protein>
    <submittedName>
        <fullName evidence="2">Uncharacterized protein</fullName>
    </submittedName>
</protein>
<comment type="caution">
    <text evidence="2">The sequence shown here is derived from an EMBL/GenBank/DDBJ whole genome shotgun (WGS) entry which is preliminary data.</text>
</comment>
<keyword evidence="3" id="KW-1185">Reference proteome</keyword>
<name>A0ABD3KKB8_EUCGL</name>
<dbReference type="AlphaFoldDB" id="A0ABD3KKB8"/>
<keyword evidence="1" id="KW-0175">Coiled coil</keyword>
<gene>
    <name evidence="2" type="ORF">ACJRO7_021359</name>
</gene>
<organism evidence="2 3">
    <name type="scientific">Eucalyptus globulus</name>
    <name type="common">Tasmanian blue gum</name>
    <dbReference type="NCBI Taxonomy" id="34317"/>
    <lineage>
        <taxon>Eukaryota</taxon>
        <taxon>Viridiplantae</taxon>
        <taxon>Streptophyta</taxon>
        <taxon>Embryophyta</taxon>
        <taxon>Tracheophyta</taxon>
        <taxon>Spermatophyta</taxon>
        <taxon>Magnoliopsida</taxon>
        <taxon>eudicotyledons</taxon>
        <taxon>Gunneridae</taxon>
        <taxon>Pentapetalae</taxon>
        <taxon>rosids</taxon>
        <taxon>malvids</taxon>
        <taxon>Myrtales</taxon>
        <taxon>Myrtaceae</taxon>
        <taxon>Myrtoideae</taxon>
        <taxon>Eucalypteae</taxon>
        <taxon>Eucalyptus</taxon>
    </lineage>
</organism>
<evidence type="ECO:0000313" key="3">
    <source>
        <dbReference type="Proteomes" id="UP001634007"/>
    </source>
</evidence>
<reference evidence="2 3" key="1">
    <citation type="submission" date="2024-11" db="EMBL/GenBank/DDBJ databases">
        <title>Chromosome-level genome assembly of Eucalyptus globulus Labill. provides insights into its genome evolution.</title>
        <authorList>
            <person name="Li X."/>
        </authorList>
    </citation>
    <scope>NUCLEOTIDE SEQUENCE [LARGE SCALE GENOMIC DNA]</scope>
    <source>
        <strain evidence="2">CL2024</strain>
        <tissue evidence="2">Fresh tender leaves</tissue>
    </source>
</reference>
<accession>A0ABD3KKB8</accession>
<feature type="coiled-coil region" evidence="1">
    <location>
        <begin position="171"/>
        <end position="209"/>
    </location>
</feature>
<proteinExistence type="predicted"/>
<dbReference type="Proteomes" id="UP001634007">
    <property type="component" value="Unassembled WGS sequence"/>
</dbReference>
<sequence length="245" mass="27367">MIEMKRSAHVQEEMDEDLAPLIKKNRKVMFVLPNVDSGADVDTNVLREDSTHVTYEENVKAVSFVNSTNPEVLGALADINDVHPVIVAEGLTCDSSKKATDPNTDRVASLHKFVPTLISSAKHDLNSNLPSIGVNVDMPKLRLEEEAMVTNTIIEHVVIETQEESEMVKLLKKVTANMEEFKGKFKALKKELREEVKALDEELNKEAKVLKDGMATLKEGYKNYLIRLEANLNPSFFTDTPSSSK</sequence>
<evidence type="ECO:0000256" key="1">
    <source>
        <dbReference type="SAM" id="Coils"/>
    </source>
</evidence>
<evidence type="ECO:0000313" key="2">
    <source>
        <dbReference type="EMBL" id="KAL3740068.1"/>
    </source>
</evidence>
<dbReference type="EMBL" id="JBJKBG010000005">
    <property type="protein sequence ID" value="KAL3740068.1"/>
    <property type="molecule type" value="Genomic_DNA"/>
</dbReference>